<proteinExistence type="predicted"/>
<gene>
    <name evidence="1" type="ORF">HO133_002144</name>
</gene>
<keyword evidence="2" id="KW-1185">Reference proteome</keyword>
<reference evidence="1 2" key="1">
    <citation type="journal article" date="2020" name="Genomics">
        <title>Complete, high-quality genomes from long-read metagenomic sequencing of two wolf lichen thalli reveals enigmatic genome architecture.</title>
        <authorList>
            <person name="McKenzie S.K."/>
            <person name="Walston R.F."/>
            <person name="Allen J.L."/>
        </authorList>
    </citation>
    <scope>NUCLEOTIDE SEQUENCE [LARGE SCALE GENOMIC DNA]</scope>
    <source>
        <strain evidence="1">WasteWater1</strain>
    </source>
</reference>
<protein>
    <submittedName>
        <fullName evidence="1">Uncharacterized protein</fullName>
    </submittedName>
</protein>
<dbReference type="GeneID" id="59330558"/>
<dbReference type="EMBL" id="JACCJB010000014">
    <property type="protein sequence ID" value="KAF6221289.1"/>
    <property type="molecule type" value="Genomic_DNA"/>
</dbReference>
<dbReference type="RefSeq" id="XP_037150724.1">
    <property type="nucleotide sequence ID" value="XM_037293071.1"/>
</dbReference>
<organism evidence="1 2">
    <name type="scientific">Letharia lupina</name>
    <dbReference type="NCBI Taxonomy" id="560253"/>
    <lineage>
        <taxon>Eukaryota</taxon>
        <taxon>Fungi</taxon>
        <taxon>Dikarya</taxon>
        <taxon>Ascomycota</taxon>
        <taxon>Pezizomycotina</taxon>
        <taxon>Lecanoromycetes</taxon>
        <taxon>OSLEUM clade</taxon>
        <taxon>Lecanoromycetidae</taxon>
        <taxon>Lecanorales</taxon>
        <taxon>Lecanorineae</taxon>
        <taxon>Parmeliaceae</taxon>
        <taxon>Letharia</taxon>
    </lineage>
</organism>
<evidence type="ECO:0000313" key="2">
    <source>
        <dbReference type="Proteomes" id="UP000593566"/>
    </source>
</evidence>
<accession>A0A8H6CDL6</accession>
<comment type="caution">
    <text evidence="1">The sequence shown here is derived from an EMBL/GenBank/DDBJ whole genome shotgun (WGS) entry which is preliminary data.</text>
</comment>
<dbReference type="Proteomes" id="UP000593566">
    <property type="component" value="Unassembled WGS sequence"/>
</dbReference>
<evidence type="ECO:0000313" key="1">
    <source>
        <dbReference type="EMBL" id="KAF6221289.1"/>
    </source>
</evidence>
<name>A0A8H6CDL6_9LECA</name>
<sequence length="180" mass="19443">MASANPSPFDKAQPQFIQFTIHHLSGLEKAHHRNQNERENACLTTRGNRATTISSGTTPIAITAKKAVKTDVGNRLFIHLTIQLLPGPKKTIIGIETSGEMKARSPAYYQGEQSDDDNSSGTTPIAIIAKEADKTNLGNRLFETTLAWCCTLSEVRKRSMTSAIISCGALGPTDPEMDSG</sequence>
<dbReference type="AlphaFoldDB" id="A0A8H6CDL6"/>